<dbReference type="RefSeq" id="WP_185065797.1">
    <property type="nucleotide sequence ID" value="NZ_BAABJP010000068.1"/>
</dbReference>
<reference evidence="5" key="1">
    <citation type="journal article" date="2019" name="Int. J. Syst. Evol. Microbiol.">
        <title>The Global Catalogue of Microorganisms (GCM) 10K type strain sequencing project: providing services to taxonomists for standard genome sequencing and annotation.</title>
        <authorList>
            <consortium name="The Broad Institute Genomics Platform"/>
            <consortium name="The Broad Institute Genome Sequencing Center for Infectious Disease"/>
            <person name="Wu L."/>
            <person name="Ma J."/>
        </authorList>
    </citation>
    <scope>NUCLEOTIDE SEQUENCE [LARGE SCALE GENOMIC DNA]</scope>
    <source>
        <strain evidence="5">JCM 18303</strain>
    </source>
</reference>
<dbReference type="PROSITE" id="PS50977">
    <property type="entry name" value="HTH_TETR_2"/>
    <property type="match status" value="1"/>
</dbReference>
<comment type="caution">
    <text evidence="4">The sequence shown here is derived from an EMBL/GenBank/DDBJ whole genome shotgun (WGS) entry which is preliminary data.</text>
</comment>
<gene>
    <name evidence="4" type="ORF">GCM10023321_84960</name>
</gene>
<protein>
    <submittedName>
        <fullName evidence="4">TetR/AcrR family transcriptional regulator</fullName>
    </submittedName>
</protein>
<dbReference type="EMBL" id="BAABJP010000068">
    <property type="protein sequence ID" value="GAA5176472.1"/>
    <property type="molecule type" value="Genomic_DNA"/>
</dbReference>
<dbReference type="SUPFAM" id="SSF46689">
    <property type="entry name" value="Homeodomain-like"/>
    <property type="match status" value="1"/>
</dbReference>
<evidence type="ECO:0000313" key="5">
    <source>
        <dbReference type="Proteomes" id="UP001428817"/>
    </source>
</evidence>
<proteinExistence type="predicted"/>
<feature type="domain" description="HTH tetR-type" evidence="3">
    <location>
        <begin position="14"/>
        <end position="74"/>
    </location>
</feature>
<accession>A0ABP9RFG5</accession>
<dbReference type="InterPro" id="IPR009057">
    <property type="entry name" value="Homeodomain-like_sf"/>
</dbReference>
<name>A0ABP9RFG5_9PSEU</name>
<evidence type="ECO:0000256" key="1">
    <source>
        <dbReference type="ARBA" id="ARBA00023125"/>
    </source>
</evidence>
<keyword evidence="5" id="KW-1185">Reference proteome</keyword>
<evidence type="ECO:0000313" key="4">
    <source>
        <dbReference type="EMBL" id="GAA5176472.1"/>
    </source>
</evidence>
<dbReference type="Gene3D" id="1.10.357.10">
    <property type="entry name" value="Tetracycline Repressor, domain 2"/>
    <property type="match status" value="1"/>
</dbReference>
<feature type="DNA-binding region" description="H-T-H motif" evidence="2">
    <location>
        <begin position="37"/>
        <end position="56"/>
    </location>
</feature>
<keyword evidence="1 2" id="KW-0238">DNA-binding</keyword>
<organism evidence="4 5">
    <name type="scientific">Pseudonocardia eucalypti</name>
    <dbReference type="NCBI Taxonomy" id="648755"/>
    <lineage>
        <taxon>Bacteria</taxon>
        <taxon>Bacillati</taxon>
        <taxon>Actinomycetota</taxon>
        <taxon>Actinomycetes</taxon>
        <taxon>Pseudonocardiales</taxon>
        <taxon>Pseudonocardiaceae</taxon>
        <taxon>Pseudonocardia</taxon>
    </lineage>
</organism>
<dbReference type="InterPro" id="IPR001647">
    <property type="entry name" value="HTH_TetR"/>
</dbReference>
<evidence type="ECO:0000256" key="2">
    <source>
        <dbReference type="PROSITE-ProRule" id="PRU00335"/>
    </source>
</evidence>
<sequence length="201" mass="22864">MPATRVDGRSLRYRHRRAELLEALTDYLVDEGLREFSLRRAAVSLGVTHATLLRHFRSKDDLLAEVIDNLRVSLLARLEADPELRSARSTRRFMLSAWRLLDNPRGRREFLLLFAAIGEVSPRAVVSETFAKAAVQDWLGPIERSLVRDGWPEEQAPVMATAALSLIRGLQLDEVVTGDRERSYRAFTLAVDRLLDDRARS</sequence>
<dbReference type="Pfam" id="PF00440">
    <property type="entry name" value="TetR_N"/>
    <property type="match status" value="1"/>
</dbReference>
<evidence type="ECO:0000259" key="3">
    <source>
        <dbReference type="PROSITE" id="PS50977"/>
    </source>
</evidence>
<dbReference type="Proteomes" id="UP001428817">
    <property type="component" value="Unassembled WGS sequence"/>
</dbReference>